<feature type="region of interest" description="Disordered" evidence="1">
    <location>
        <begin position="132"/>
        <end position="169"/>
    </location>
</feature>
<gene>
    <name evidence="2" type="ORF">DERP_011401</name>
</gene>
<feature type="compositionally biased region" description="Low complexity" evidence="1">
    <location>
        <begin position="1"/>
        <end position="22"/>
    </location>
</feature>
<accession>A0ABQ8J5P4</accession>
<feature type="compositionally biased region" description="Low complexity" evidence="1">
    <location>
        <begin position="136"/>
        <end position="145"/>
    </location>
</feature>
<reference evidence="2 3" key="2">
    <citation type="journal article" date="2022" name="Mol. Biol. Evol.">
        <title>Comparative Genomics Reveals Insights into the Divergent Evolution of Astigmatic Mites and Household Pest Adaptations.</title>
        <authorList>
            <person name="Xiong Q."/>
            <person name="Wan A.T."/>
            <person name="Liu X."/>
            <person name="Fung C.S."/>
            <person name="Xiao X."/>
            <person name="Malainual N."/>
            <person name="Hou J."/>
            <person name="Wang L."/>
            <person name="Wang M."/>
            <person name="Yang K.Y."/>
            <person name="Cui Y."/>
            <person name="Leung E.L."/>
            <person name="Nong W."/>
            <person name="Shin S.K."/>
            <person name="Au S.W."/>
            <person name="Jeong K.Y."/>
            <person name="Chew F.T."/>
            <person name="Hui J.H."/>
            <person name="Leung T.F."/>
            <person name="Tungtrongchitr A."/>
            <person name="Zhong N."/>
            <person name="Liu Z."/>
            <person name="Tsui S.K."/>
        </authorList>
    </citation>
    <scope>NUCLEOTIDE SEQUENCE [LARGE SCALE GENOMIC DNA]</scope>
    <source>
        <strain evidence="2">Derp</strain>
    </source>
</reference>
<evidence type="ECO:0000313" key="3">
    <source>
        <dbReference type="Proteomes" id="UP000887458"/>
    </source>
</evidence>
<protein>
    <submittedName>
        <fullName evidence="2">Uncharacterized protein</fullName>
    </submittedName>
</protein>
<name>A0ABQ8J5P4_DERPT</name>
<keyword evidence="3" id="KW-1185">Reference proteome</keyword>
<reference evidence="2 3" key="1">
    <citation type="journal article" date="2018" name="J. Allergy Clin. Immunol.">
        <title>High-quality assembly of Dermatophagoides pteronyssinus genome and transcriptome reveals a wide range of novel allergens.</title>
        <authorList>
            <person name="Liu X.Y."/>
            <person name="Yang K.Y."/>
            <person name="Wang M.Q."/>
            <person name="Kwok J.S."/>
            <person name="Zeng X."/>
            <person name="Yang Z."/>
            <person name="Xiao X.J."/>
            <person name="Lau C.P."/>
            <person name="Li Y."/>
            <person name="Huang Z.M."/>
            <person name="Ba J.G."/>
            <person name="Yim A.K."/>
            <person name="Ouyang C.Y."/>
            <person name="Ngai S.M."/>
            <person name="Chan T.F."/>
            <person name="Leung E.L."/>
            <person name="Liu L."/>
            <person name="Liu Z.G."/>
            <person name="Tsui S.K."/>
        </authorList>
    </citation>
    <scope>NUCLEOTIDE SEQUENCE [LARGE SCALE GENOMIC DNA]</scope>
    <source>
        <strain evidence="2">Derp</strain>
    </source>
</reference>
<proteinExistence type="predicted"/>
<sequence length="169" mass="19041">MNNNNNQQQQNANPNNVSANLNETDPNTSNVSDFYITNDPSQHVISSRQFEQQIGNEDQINRDFNWLDYQTGQSYYDSVAWRSSPVPCNTNAAVIHEYSGNVSYNDILTESDSNSTESSNVSEEYFVLDPLELDIPIQQQQQQRQSPPPAPPSSPTQSGDEFAQSNLIY</sequence>
<organism evidence="2 3">
    <name type="scientific">Dermatophagoides pteronyssinus</name>
    <name type="common">European house dust mite</name>
    <dbReference type="NCBI Taxonomy" id="6956"/>
    <lineage>
        <taxon>Eukaryota</taxon>
        <taxon>Metazoa</taxon>
        <taxon>Ecdysozoa</taxon>
        <taxon>Arthropoda</taxon>
        <taxon>Chelicerata</taxon>
        <taxon>Arachnida</taxon>
        <taxon>Acari</taxon>
        <taxon>Acariformes</taxon>
        <taxon>Sarcoptiformes</taxon>
        <taxon>Astigmata</taxon>
        <taxon>Psoroptidia</taxon>
        <taxon>Analgoidea</taxon>
        <taxon>Pyroglyphidae</taxon>
        <taxon>Dermatophagoidinae</taxon>
        <taxon>Dermatophagoides</taxon>
    </lineage>
</organism>
<dbReference type="EMBL" id="NJHN03000074">
    <property type="protein sequence ID" value="KAH9417690.1"/>
    <property type="molecule type" value="Genomic_DNA"/>
</dbReference>
<comment type="caution">
    <text evidence="2">The sequence shown here is derived from an EMBL/GenBank/DDBJ whole genome shotgun (WGS) entry which is preliminary data.</text>
</comment>
<dbReference type="Proteomes" id="UP000887458">
    <property type="component" value="Unassembled WGS sequence"/>
</dbReference>
<evidence type="ECO:0000256" key="1">
    <source>
        <dbReference type="SAM" id="MobiDB-lite"/>
    </source>
</evidence>
<evidence type="ECO:0000313" key="2">
    <source>
        <dbReference type="EMBL" id="KAH9417690.1"/>
    </source>
</evidence>
<feature type="region of interest" description="Disordered" evidence="1">
    <location>
        <begin position="1"/>
        <end position="27"/>
    </location>
</feature>